<dbReference type="Proteomes" id="UP000605846">
    <property type="component" value="Unassembled WGS sequence"/>
</dbReference>
<evidence type="ECO:0000256" key="9">
    <source>
        <dbReference type="ARBA" id="ARBA00023065"/>
    </source>
</evidence>
<evidence type="ECO:0000256" key="2">
    <source>
        <dbReference type="ARBA" id="ARBA00022448"/>
    </source>
</evidence>
<keyword evidence="8 13" id="KW-1133">Transmembrane helix</keyword>
<evidence type="ECO:0000256" key="7">
    <source>
        <dbReference type="ARBA" id="ARBA00022882"/>
    </source>
</evidence>
<reference evidence="15" key="1">
    <citation type="submission" date="2020-01" db="EMBL/GenBank/DDBJ databases">
        <title>Genome Sequencing of Three Apophysomyces-Like Fungal Strains Confirms a Novel Fungal Genus in the Mucoromycota with divergent Burkholderia-like Endosymbiotic Bacteria.</title>
        <authorList>
            <person name="Stajich J.E."/>
            <person name="Macias A.M."/>
            <person name="Carter-House D."/>
            <person name="Lovett B."/>
            <person name="Kasson L.R."/>
            <person name="Berry K."/>
            <person name="Grigoriev I."/>
            <person name="Chang Y."/>
            <person name="Spatafora J."/>
            <person name="Kasson M.T."/>
        </authorList>
    </citation>
    <scope>NUCLEOTIDE SEQUENCE</scope>
    <source>
        <strain evidence="15">NRRL A-21654</strain>
    </source>
</reference>
<evidence type="ECO:0000256" key="5">
    <source>
        <dbReference type="ARBA" id="ARBA00022692"/>
    </source>
</evidence>
<comment type="caution">
    <text evidence="15">The sequence shown here is derived from an EMBL/GenBank/DDBJ whole genome shotgun (WGS) entry which is preliminary data.</text>
</comment>
<evidence type="ECO:0000256" key="13">
    <source>
        <dbReference type="SAM" id="Phobius"/>
    </source>
</evidence>
<organism evidence="15 16">
    <name type="scientific">Apophysomyces ossiformis</name>
    <dbReference type="NCBI Taxonomy" id="679940"/>
    <lineage>
        <taxon>Eukaryota</taxon>
        <taxon>Fungi</taxon>
        <taxon>Fungi incertae sedis</taxon>
        <taxon>Mucoromycota</taxon>
        <taxon>Mucoromycotina</taxon>
        <taxon>Mucoromycetes</taxon>
        <taxon>Mucorales</taxon>
        <taxon>Mucorineae</taxon>
        <taxon>Mucoraceae</taxon>
        <taxon>Apophysomyces</taxon>
    </lineage>
</organism>
<feature type="transmembrane region" description="Helical" evidence="13">
    <location>
        <begin position="212"/>
        <end position="234"/>
    </location>
</feature>
<evidence type="ECO:0000256" key="8">
    <source>
        <dbReference type="ARBA" id="ARBA00022989"/>
    </source>
</evidence>
<accession>A0A8H7BWS9</accession>
<dbReference type="InterPro" id="IPR050599">
    <property type="entry name" value="VDCC_alpha-1_subunit"/>
</dbReference>
<evidence type="ECO:0000256" key="6">
    <source>
        <dbReference type="ARBA" id="ARBA00022837"/>
    </source>
</evidence>
<gene>
    <name evidence="15" type="ORF">EC973_003292</name>
</gene>
<keyword evidence="10 13" id="KW-0472">Membrane</keyword>
<keyword evidence="12" id="KW-0407">Ion channel</keyword>
<dbReference type="GO" id="GO:0008331">
    <property type="term" value="F:high voltage-gated calcium channel activity"/>
    <property type="evidence" value="ECO:0007669"/>
    <property type="project" value="TreeGrafter"/>
</dbReference>
<evidence type="ECO:0000256" key="4">
    <source>
        <dbReference type="ARBA" id="ARBA00022673"/>
    </source>
</evidence>
<evidence type="ECO:0000256" key="3">
    <source>
        <dbReference type="ARBA" id="ARBA00022568"/>
    </source>
</evidence>
<comment type="subcellular location">
    <subcellularLocation>
        <location evidence="1">Membrane</location>
        <topology evidence="1">Multi-pass membrane protein</topology>
    </subcellularLocation>
</comment>
<dbReference type="EMBL" id="JABAYA010000002">
    <property type="protein sequence ID" value="KAF7732545.1"/>
    <property type="molecule type" value="Genomic_DNA"/>
</dbReference>
<keyword evidence="7" id="KW-0851">Voltage-gated channel</keyword>
<keyword evidence="5 13" id="KW-0812">Transmembrane</keyword>
<dbReference type="PANTHER" id="PTHR45628">
    <property type="entry name" value="VOLTAGE-DEPENDENT CALCIUM CHANNEL TYPE A SUBUNIT ALPHA-1"/>
    <property type="match status" value="1"/>
</dbReference>
<evidence type="ECO:0000259" key="14">
    <source>
        <dbReference type="Pfam" id="PF00520"/>
    </source>
</evidence>
<feature type="transmembrane region" description="Helical" evidence="13">
    <location>
        <begin position="181"/>
        <end position="200"/>
    </location>
</feature>
<dbReference type="Gene3D" id="1.10.287.70">
    <property type="match status" value="1"/>
</dbReference>
<evidence type="ECO:0000256" key="1">
    <source>
        <dbReference type="ARBA" id="ARBA00004141"/>
    </source>
</evidence>
<feature type="domain" description="Ion transport" evidence="14">
    <location>
        <begin position="185"/>
        <end position="389"/>
    </location>
</feature>
<dbReference type="Pfam" id="PF00520">
    <property type="entry name" value="Ion_trans"/>
    <property type="match status" value="1"/>
</dbReference>
<keyword evidence="16" id="KW-1185">Reference proteome</keyword>
<dbReference type="SUPFAM" id="SSF81324">
    <property type="entry name" value="Voltage-gated potassium channels"/>
    <property type="match status" value="1"/>
</dbReference>
<evidence type="ECO:0000256" key="12">
    <source>
        <dbReference type="ARBA" id="ARBA00023303"/>
    </source>
</evidence>
<dbReference type="PANTHER" id="PTHR45628:SF7">
    <property type="entry name" value="VOLTAGE-DEPENDENT CALCIUM CHANNEL TYPE A SUBUNIT ALPHA-1"/>
    <property type="match status" value="1"/>
</dbReference>
<evidence type="ECO:0000256" key="11">
    <source>
        <dbReference type="ARBA" id="ARBA00023180"/>
    </source>
</evidence>
<keyword evidence="6" id="KW-0106">Calcium</keyword>
<evidence type="ECO:0000313" key="16">
    <source>
        <dbReference type="Proteomes" id="UP000605846"/>
    </source>
</evidence>
<keyword evidence="2" id="KW-0813">Transport</keyword>
<dbReference type="InterPro" id="IPR005821">
    <property type="entry name" value="Ion_trans_dom"/>
</dbReference>
<keyword evidence="4" id="KW-0107">Calcium channel</keyword>
<dbReference type="OrthoDB" id="416585at2759"/>
<protein>
    <recommendedName>
        <fullName evidence="14">Ion transport domain-containing protein</fullName>
    </recommendedName>
</protein>
<feature type="transmembrane region" description="Helical" evidence="13">
    <location>
        <begin position="272"/>
        <end position="292"/>
    </location>
</feature>
<evidence type="ECO:0000313" key="15">
    <source>
        <dbReference type="EMBL" id="KAF7732545.1"/>
    </source>
</evidence>
<feature type="transmembrane region" description="Helical" evidence="13">
    <location>
        <begin position="304"/>
        <end position="323"/>
    </location>
</feature>
<keyword evidence="3" id="KW-0109">Calcium transport</keyword>
<dbReference type="AlphaFoldDB" id="A0A8H7BWS9"/>
<name>A0A8H7BWS9_9FUNG</name>
<dbReference type="GO" id="GO:0098703">
    <property type="term" value="P:calcium ion import across plasma membrane"/>
    <property type="evidence" value="ECO:0007669"/>
    <property type="project" value="TreeGrafter"/>
</dbReference>
<keyword evidence="9" id="KW-0406">Ion transport</keyword>
<dbReference type="GO" id="GO:0005891">
    <property type="term" value="C:voltage-gated calcium channel complex"/>
    <property type="evidence" value="ECO:0007669"/>
    <property type="project" value="TreeGrafter"/>
</dbReference>
<proteinExistence type="predicted"/>
<keyword evidence="11" id="KW-0325">Glycoprotein</keyword>
<sequence>MSVITENFDLEEDEIRNIQIRKYVQQHRWQPEYFNIDYVSSKLLPFFVKQNERRLRLRTLPQHLTAHVSKLQFEKFVNSAEDAKTSPIPYGRLSERRSSVALWRKTSIISMLDSQDKLGDQSKRNVTDKQIMERGDEYDMNVMKENKDMIADNLDLFRSFLLLKPDNIVRQYCIWILNVPGYSWTLICCLITSVAMTVSFEKSAKTESFQIAFLVMFFLDAVIHSVADGLVMLPRSYLRYAGNVVKLCILFSQAAILVSIDGPKRDSWLRVLRVILVMDITAYIPSMQALLADLSYGISKVMDAIMVNVLVFIPFAIYGRYIFGGRFTTCNDNAVDHMNQCSGEFLSMDEDTSSILLPRVWQIPYRYSYDDFPSAILHLFENASGEGWVLESERLKNSYVVSGVSRDFQATQRYLHPNNCPTAV</sequence>
<evidence type="ECO:0000256" key="10">
    <source>
        <dbReference type="ARBA" id="ARBA00023136"/>
    </source>
</evidence>